<evidence type="ECO:0000313" key="1">
    <source>
        <dbReference type="EMBL" id="MEJ6009140.1"/>
    </source>
</evidence>
<comment type="caution">
    <text evidence="1">The sequence shown here is derived from an EMBL/GenBank/DDBJ whole genome shotgun (WGS) entry which is preliminary data.</text>
</comment>
<name>A0ABU8S5R2_9SPHN</name>
<evidence type="ECO:0000313" key="2">
    <source>
        <dbReference type="Proteomes" id="UP001379235"/>
    </source>
</evidence>
<dbReference type="EMBL" id="JBBHJY010000001">
    <property type="protein sequence ID" value="MEJ6009140.1"/>
    <property type="molecule type" value="Genomic_DNA"/>
</dbReference>
<sequence>MSELPPKVDEARDARNSARNRLLGRFSSLKGDYAEKGVGERVGEQITGKVKGVAHGLGEVASESKGVIAGAGALLGLWLARRPILSLGGRWWSKLKARMDKEF</sequence>
<keyword evidence="2" id="KW-1185">Reference proteome</keyword>
<gene>
    <name evidence="1" type="ORF">WG900_04310</name>
</gene>
<evidence type="ECO:0008006" key="3">
    <source>
        <dbReference type="Google" id="ProtNLM"/>
    </source>
</evidence>
<dbReference type="Proteomes" id="UP001379235">
    <property type="component" value="Unassembled WGS sequence"/>
</dbReference>
<dbReference type="RefSeq" id="WP_339964940.1">
    <property type="nucleotide sequence ID" value="NZ_JBBHJY010000001.1"/>
</dbReference>
<protein>
    <recommendedName>
        <fullName evidence="3">CsbD family protein</fullName>
    </recommendedName>
</protein>
<reference evidence="1 2" key="1">
    <citation type="submission" date="2024-03" db="EMBL/GenBank/DDBJ databases">
        <authorList>
            <person name="Jo J.-H."/>
        </authorList>
    </citation>
    <scope>NUCLEOTIDE SEQUENCE [LARGE SCALE GENOMIC DNA]</scope>
    <source>
        <strain evidence="1 2">AS3R-12</strain>
    </source>
</reference>
<proteinExistence type="predicted"/>
<organism evidence="1 2">
    <name type="scientific">Novosphingobium aquae</name>
    <dbReference type="NCBI Taxonomy" id="3133435"/>
    <lineage>
        <taxon>Bacteria</taxon>
        <taxon>Pseudomonadati</taxon>
        <taxon>Pseudomonadota</taxon>
        <taxon>Alphaproteobacteria</taxon>
        <taxon>Sphingomonadales</taxon>
        <taxon>Sphingomonadaceae</taxon>
        <taxon>Novosphingobium</taxon>
    </lineage>
</organism>
<accession>A0ABU8S5R2</accession>